<name>A0AAV9R5N2_9TELE</name>
<evidence type="ECO:0000313" key="1">
    <source>
        <dbReference type="EMBL" id="KAK5603325.1"/>
    </source>
</evidence>
<sequence length="89" mass="9710">VNASGVSSGDPGGVCTCCLSSPTHWRSDSRDATGQLLTGPTLDIFLASFYLPYMGPPRVSCKDVDGEQWRSRSWRDEQVGALWLWSACL</sequence>
<gene>
    <name evidence="1" type="ORF">CRENBAI_009952</name>
</gene>
<comment type="caution">
    <text evidence="1">The sequence shown here is derived from an EMBL/GenBank/DDBJ whole genome shotgun (WGS) entry which is preliminary data.</text>
</comment>
<keyword evidence="2" id="KW-1185">Reference proteome</keyword>
<protein>
    <submittedName>
        <fullName evidence="1">Uncharacterized protein</fullName>
    </submittedName>
</protein>
<dbReference type="Proteomes" id="UP001311232">
    <property type="component" value="Unassembled WGS sequence"/>
</dbReference>
<dbReference type="AlphaFoldDB" id="A0AAV9R5N2"/>
<dbReference type="EMBL" id="JAHHUM010002497">
    <property type="protein sequence ID" value="KAK5603325.1"/>
    <property type="molecule type" value="Genomic_DNA"/>
</dbReference>
<feature type="non-terminal residue" evidence="1">
    <location>
        <position position="1"/>
    </location>
</feature>
<reference evidence="1 2" key="1">
    <citation type="submission" date="2021-06" db="EMBL/GenBank/DDBJ databases">
        <authorList>
            <person name="Palmer J.M."/>
        </authorList>
    </citation>
    <scope>NUCLEOTIDE SEQUENCE [LARGE SCALE GENOMIC DNA]</scope>
    <source>
        <strain evidence="1 2">MEX-2019</strain>
        <tissue evidence="1">Muscle</tissue>
    </source>
</reference>
<organism evidence="1 2">
    <name type="scientific">Crenichthys baileyi</name>
    <name type="common">White River springfish</name>
    <dbReference type="NCBI Taxonomy" id="28760"/>
    <lineage>
        <taxon>Eukaryota</taxon>
        <taxon>Metazoa</taxon>
        <taxon>Chordata</taxon>
        <taxon>Craniata</taxon>
        <taxon>Vertebrata</taxon>
        <taxon>Euteleostomi</taxon>
        <taxon>Actinopterygii</taxon>
        <taxon>Neopterygii</taxon>
        <taxon>Teleostei</taxon>
        <taxon>Neoteleostei</taxon>
        <taxon>Acanthomorphata</taxon>
        <taxon>Ovalentaria</taxon>
        <taxon>Atherinomorphae</taxon>
        <taxon>Cyprinodontiformes</taxon>
        <taxon>Goodeidae</taxon>
        <taxon>Crenichthys</taxon>
    </lineage>
</organism>
<proteinExistence type="predicted"/>
<accession>A0AAV9R5N2</accession>
<evidence type="ECO:0000313" key="2">
    <source>
        <dbReference type="Proteomes" id="UP001311232"/>
    </source>
</evidence>